<feature type="binding site" evidence="18">
    <location>
        <position position="314"/>
    </location>
    <ligand>
        <name>UDP-N-acetyl-alpha-D-glucosamine</name>
        <dbReference type="ChEBI" id="CHEBI:57705"/>
    </ligand>
</feature>
<dbReference type="GO" id="GO:0016020">
    <property type="term" value="C:membrane"/>
    <property type="evidence" value="ECO:0007669"/>
    <property type="project" value="GOC"/>
</dbReference>
<comment type="pathway">
    <text evidence="18">Bacterial outer membrane biogenesis; LPS lipid A biosynthesis.</text>
</comment>
<dbReference type="EC" id="2.3.1.157" evidence="18"/>
<evidence type="ECO:0000256" key="8">
    <source>
        <dbReference type="ARBA" id="ARBA00022737"/>
    </source>
</evidence>
<evidence type="ECO:0000256" key="4">
    <source>
        <dbReference type="ARBA" id="ARBA00022490"/>
    </source>
</evidence>
<reference evidence="20 21" key="1">
    <citation type="submission" date="2015-10" db="EMBL/GenBank/DDBJ databases">
        <title>Metagenome-Assembled Genomes uncover a global brackish microbiome.</title>
        <authorList>
            <person name="Hugerth L.W."/>
            <person name="Larsson J."/>
            <person name="Alneberg J."/>
            <person name="Lindh M.V."/>
            <person name="Legrand C."/>
            <person name="Pinhassi J."/>
            <person name="Andersson A.F."/>
        </authorList>
    </citation>
    <scope>NUCLEOTIDE SEQUENCE [LARGE SCALE GENOMIC DNA]</scope>
    <source>
        <strain evidence="20">BACL1 MAG-120820-bin45</strain>
    </source>
</reference>
<comment type="cofactor">
    <cofactor evidence="18">
        <name>Mg(2+)</name>
        <dbReference type="ChEBI" id="CHEBI:18420"/>
    </cofactor>
    <text evidence="18">Binds 1 Mg(2+) ion per subunit.</text>
</comment>
<evidence type="ECO:0000256" key="15">
    <source>
        <dbReference type="ARBA" id="ARBA00048247"/>
    </source>
</evidence>
<keyword evidence="12 18" id="KW-0511">Multifunctional enzyme</keyword>
<feature type="domain" description="MobA-like NTP transferase" evidence="19">
    <location>
        <begin position="3"/>
        <end position="103"/>
    </location>
</feature>
<evidence type="ECO:0000256" key="18">
    <source>
        <dbReference type="HAMAP-Rule" id="MF_01631"/>
    </source>
</evidence>
<comment type="subunit">
    <text evidence="18">Homotrimer.</text>
</comment>
<feature type="binding site" evidence="18">
    <location>
        <begin position="64"/>
        <end position="65"/>
    </location>
    <ligand>
        <name>UDP-N-acetyl-alpha-D-glucosamine</name>
        <dbReference type="ChEBI" id="CHEBI:57705"/>
    </ligand>
</feature>
<keyword evidence="13 18" id="KW-0012">Acyltransferase</keyword>
<evidence type="ECO:0000256" key="10">
    <source>
        <dbReference type="ARBA" id="ARBA00022960"/>
    </source>
</evidence>
<dbReference type="GO" id="GO:0000287">
    <property type="term" value="F:magnesium ion binding"/>
    <property type="evidence" value="ECO:0007669"/>
    <property type="project" value="UniProtKB-UniRule"/>
</dbReference>
<feature type="region of interest" description="Linker" evidence="18">
    <location>
        <begin position="211"/>
        <end position="231"/>
    </location>
</feature>
<feature type="binding site" evidence="18">
    <location>
        <position position="404"/>
    </location>
    <ligand>
        <name>acetyl-CoA</name>
        <dbReference type="ChEBI" id="CHEBI:57288"/>
    </ligand>
</feature>
<feature type="binding site" evidence="18">
    <location>
        <position position="7"/>
    </location>
    <ligand>
        <name>UDP-N-acetyl-alpha-D-glucosamine</name>
        <dbReference type="ChEBI" id="CHEBI:57705"/>
    </ligand>
</feature>
<feature type="binding site" evidence="18">
    <location>
        <position position="347"/>
    </location>
    <ligand>
        <name>UDP-N-acetyl-alpha-D-glucosamine</name>
        <dbReference type="ChEBI" id="CHEBI:57705"/>
    </ligand>
</feature>
<gene>
    <name evidence="18" type="primary">glmU</name>
    <name evidence="20" type="ORF">ABS10_01865</name>
</gene>
<dbReference type="Pfam" id="PF12804">
    <property type="entry name" value="NTP_transf_3"/>
    <property type="match status" value="1"/>
</dbReference>
<comment type="catalytic activity">
    <reaction evidence="16 18">
        <text>N-acetyl-alpha-D-glucosamine 1-phosphate + UTP + H(+) = UDP-N-acetyl-alpha-D-glucosamine + diphosphate</text>
        <dbReference type="Rhea" id="RHEA:13509"/>
        <dbReference type="ChEBI" id="CHEBI:15378"/>
        <dbReference type="ChEBI" id="CHEBI:33019"/>
        <dbReference type="ChEBI" id="CHEBI:46398"/>
        <dbReference type="ChEBI" id="CHEBI:57705"/>
        <dbReference type="ChEBI" id="CHEBI:57776"/>
        <dbReference type="EC" id="2.7.7.23"/>
    </reaction>
</comment>
<feature type="binding site" evidence="18">
    <location>
        <begin position="86"/>
        <end position="88"/>
    </location>
    <ligand>
        <name>UDP-N-acetyl-alpha-D-glucosamine</name>
        <dbReference type="ChEBI" id="CHEBI:57705"/>
    </ligand>
</feature>
<feature type="binding site" evidence="18">
    <location>
        <position position="361"/>
    </location>
    <ligand>
        <name>acetyl-CoA</name>
        <dbReference type="ChEBI" id="CHEBI:57288"/>
    </ligand>
</feature>
<dbReference type="SUPFAM" id="SSF53448">
    <property type="entry name" value="Nucleotide-diphospho-sugar transferases"/>
    <property type="match status" value="1"/>
</dbReference>
<evidence type="ECO:0000256" key="17">
    <source>
        <dbReference type="ARBA" id="ARBA00049628"/>
    </source>
</evidence>
<keyword evidence="7 18" id="KW-0479">Metal-binding</keyword>
<evidence type="ECO:0000313" key="21">
    <source>
        <dbReference type="Proteomes" id="UP000051027"/>
    </source>
</evidence>
<evidence type="ECO:0000256" key="9">
    <source>
        <dbReference type="ARBA" id="ARBA00022842"/>
    </source>
</evidence>
<dbReference type="STRING" id="1655612.ABS10_01865"/>
<dbReference type="Gene3D" id="2.160.10.10">
    <property type="entry name" value="Hexapeptide repeat proteins"/>
    <property type="match status" value="1"/>
</dbReference>
<evidence type="ECO:0000256" key="1">
    <source>
        <dbReference type="ARBA" id="ARBA00004496"/>
    </source>
</evidence>
<dbReference type="InterPro" id="IPR029044">
    <property type="entry name" value="Nucleotide-diphossugar_trans"/>
</dbReference>
<dbReference type="PANTHER" id="PTHR43584">
    <property type="entry name" value="NUCLEOTIDYL TRANSFERASE"/>
    <property type="match status" value="1"/>
</dbReference>
<dbReference type="GO" id="GO:0003977">
    <property type="term" value="F:UDP-N-acetylglucosamine diphosphorylase activity"/>
    <property type="evidence" value="ECO:0007669"/>
    <property type="project" value="UniProtKB-UniRule"/>
</dbReference>
<proteinExistence type="inferred from homology"/>
<evidence type="ECO:0000256" key="12">
    <source>
        <dbReference type="ARBA" id="ARBA00023268"/>
    </source>
</evidence>
<comment type="similarity">
    <text evidence="3 18">In the N-terminal section; belongs to the N-acetylglucosamine-1-phosphate uridyltransferase family.</text>
</comment>
<dbReference type="UniPathway" id="UPA00113">
    <property type="reaction ID" value="UER00532"/>
</dbReference>
<protein>
    <recommendedName>
        <fullName evidence="18">Bifunctional protein GlmU</fullName>
    </recommendedName>
    <domain>
        <recommendedName>
            <fullName evidence="18">UDP-N-acetylglucosamine pyrophosphorylase</fullName>
            <ecNumber evidence="18">2.7.7.23</ecNumber>
        </recommendedName>
        <alternativeName>
            <fullName evidence="18">N-acetylglucosamine-1-phosphate uridyltransferase</fullName>
        </alternativeName>
    </domain>
    <domain>
        <recommendedName>
            <fullName evidence="18">Glucosamine-1-phosphate N-acetyltransferase</fullName>
            <ecNumber evidence="18">2.3.1.157</ecNumber>
        </recommendedName>
    </domain>
</protein>
<name>A0A0R2U7F3_9GAMM</name>
<dbReference type="PANTHER" id="PTHR43584:SF3">
    <property type="entry name" value="BIFUNCTIONAL PROTEIN GLMU"/>
    <property type="match status" value="1"/>
</dbReference>
<keyword evidence="14 18" id="KW-0961">Cell wall biogenesis/degradation</keyword>
<dbReference type="HAMAP" id="MF_01631">
    <property type="entry name" value="GlmU"/>
    <property type="match status" value="1"/>
</dbReference>
<dbReference type="UniPathway" id="UPA00973"/>
<dbReference type="CDD" id="cd03353">
    <property type="entry name" value="LbH_GlmU_C"/>
    <property type="match status" value="1"/>
</dbReference>
<dbReference type="InterPro" id="IPR005882">
    <property type="entry name" value="Bifunctional_GlmU"/>
</dbReference>
<evidence type="ECO:0000256" key="3">
    <source>
        <dbReference type="ARBA" id="ARBA00007947"/>
    </source>
</evidence>
<feature type="binding site" evidence="18">
    <location>
        <position position="358"/>
    </location>
    <ligand>
        <name>UDP-N-acetyl-alpha-D-glucosamine</name>
        <dbReference type="ChEBI" id="CHEBI:57705"/>
    </ligand>
</feature>
<comment type="pathway">
    <text evidence="18">Nucleotide-sugar biosynthesis; UDP-N-acetyl-alpha-D-glucosamine biosynthesis; UDP-N-acetyl-alpha-D-glucosamine from N-acetyl-alpha-D-glucosamine 1-phosphate: step 1/1.</text>
</comment>
<sequence>MNSNLPKVLQPLGGSTLISHVIHTAQKISDDITVVVGHQKDILKTYIENHHPLVNSADQNEQLGTGHALKTAAHLITPSQKVLILYGDVPLISEPTIHKLIFEGDQCCLLSMVLSDPTGYGRVIKNTSGHAVKITEQKDASEEEQKISEVFTGTMLVDGELLADALEGLENNNAASEYYLTDIVEILSTKGVKINCIQANPREVIGVNNKKELHHIESILRAMNAEKLLDQGITLTDATRVDLRGELNAGKDCSIDVNVIIEGTVTLGENVTIKSNVILKNVSIGDNTVIEPFSHLVSARVGSNCSIGPYARLRAGSDIGNNAKIGNFVETKNTKLGEGAKANHLAYLGDADIGANANIGAGTITCNYDGVNKFQTTVGDNSFIGSNSSLVAPVNIGKGAYVGAGSVITKDVPDDALAVGRGKQVIKEDWAKNKK</sequence>
<dbReference type="GO" id="GO:0009245">
    <property type="term" value="P:lipid A biosynthetic process"/>
    <property type="evidence" value="ECO:0007669"/>
    <property type="project" value="UniProtKB-UniRule"/>
</dbReference>
<dbReference type="GO" id="GO:0006048">
    <property type="term" value="P:UDP-N-acetylglucosamine biosynthetic process"/>
    <property type="evidence" value="ECO:0007669"/>
    <property type="project" value="UniProtKB-UniPathway"/>
</dbReference>
<evidence type="ECO:0000256" key="2">
    <source>
        <dbReference type="ARBA" id="ARBA00007707"/>
    </source>
</evidence>
<evidence type="ECO:0000256" key="16">
    <source>
        <dbReference type="ARBA" id="ARBA00048493"/>
    </source>
</evidence>
<evidence type="ECO:0000256" key="5">
    <source>
        <dbReference type="ARBA" id="ARBA00022679"/>
    </source>
</evidence>
<dbReference type="InterPro" id="IPR038009">
    <property type="entry name" value="GlmU_C_LbH"/>
</dbReference>
<feature type="binding site" evidence="18">
    <location>
        <begin position="367"/>
        <end position="368"/>
    </location>
    <ligand>
        <name>acetyl-CoA</name>
        <dbReference type="ChEBI" id="CHEBI:57288"/>
    </ligand>
</feature>
<dbReference type="GO" id="GO:0009252">
    <property type="term" value="P:peptidoglycan biosynthetic process"/>
    <property type="evidence" value="ECO:0007669"/>
    <property type="project" value="UniProtKB-UniRule"/>
</dbReference>
<feature type="binding site" evidence="18">
    <location>
        <position position="421"/>
    </location>
    <ligand>
        <name>acetyl-CoA</name>
        <dbReference type="ChEBI" id="CHEBI:57288"/>
    </ligand>
</feature>
<feature type="binding site" evidence="18">
    <location>
        <position position="59"/>
    </location>
    <ligand>
        <name>UDP-N-acetyl-alpha-D-glucosamine</name>
        <dbReference type="ChEBI" id="CHEBI:57705"/>
    </ligand>
</feature>
<dbReference type="Pfam" id="PF00132">
    <property type="entry name" value="Hexapep"/>
    <property type="match status" value="1"/>
</dbReference>
<dbReference type="PROSITE" id="PS00101">
    <property type="entry name" value="HEXAPEP_TRANSFERASES"/>
    <property type="match status" value="1"/>
</dbReference>
<feature type="binding site" evidence="18">
    <location>
        <position position="386"/>
    </location>
    <ligand>
        <name>acetyl-CoA</name>
        <dbReference type="ChEBI" id="CHEBI:57288"/>
    </ligand>
</feature>
<dbReference type="AlphaFoldDB" id="A0A0R2U7F3"/>
<dbReference type="SUPFAM" id="SSF51161">
    <property type="entry name" value="Trimeric LpxA-like enzymes"/>
    <property type="match status" value="1"/>
</dbReference>
<feature type="region of interest" description="N-acetyltransferase" evidence="18">
    <location>
        <begin position="232"/>
        <end position="435"/>
    </location>
</feature>
<feature type="active site" description="Proton acceptor" evidence="18">
    <location>
        <position position="344"/>
    </location>
</feature>
<dbReference type="GO" id="GO:0008360">
    <property type="term" value="P:regulation of cell shape"/>
    <property type="evidence" value="ECO:0007669"/>
    <property type="project" value="UniProtKB-KW"/>
</dbReference>
<feature type="binding site" evidence="18">
    <location>
        <position position="88"/>
    </location>
    <ligand>
        <name>Mg(2+)</name>
        <dbReference type="ChEBI" id="CHEBI:18420"/>
    </ligand>
</feature>
<dbReference type="InterPro" id="IPR018357">
    <property type="entry name" value="Hexapep_transf_CS"/>
</dbReference>
<dbReference type="InterPro" id="IPR050065">
    <property type="entry name" value="GlmU-like"/>
</dbReference>
<feature type="binding site" evidence="18">
    <location>
        <position position="208"/>
    </location>
    <ligand>
        <name>Mg(2+)</name>
        <dbReference type="ChEBI" id="CHEBI:18420"/>
    </ligand>
</feature>
<evidence type="ECO:0000256" key="6">
    <source>
        <dbReference type="ARBA" id="ARBA00022695"/>
    </source>
</evidence>
<keyword evidence="5 18" id="KW-0808">Transferase</keyword>
<keyword evidence="8 18" id="KW-0677">Repeat</keyword>
<dbReference type="GO" id="GO:0000902">
    <property type="term" value="P:cell morphogenesis"/>
    <property type="evidence" value="ECO:0007669"/>
    <property type="project" value="UniProtKB-UniRule"/>
</dbReference>
<comment type="function">
    <text evidence="17 18">Catalyzes the last two sequential reactions in the de novo biosynthetic pathway for UDP-N-acetylglucosamine (UDP-GlcNAc). The C-terminal domain catalyzes the transfer of acetyl group from acetyl coenzyme A to glucosamine-1-phosphate (GlcN-1-P) to produce N-acetylglucosamine-1-phosphate (GlcNAc-1-P), which is converted into UDP-GlcNAc by the transfer of uridine 5-monophosphate (from uridine 5-triphosphate), a reaction catalyzed by the N-terminal domain.</text>
</comment>
<evidence type="ECO:0000256" key="7">
    <source>
        <dbReference type="ARBA" id="ARBA00022723"/>
    </source>
</evidence>
<evidence type="ECO:0000256" key="13">
    <source>
        <dbReference type="ARBA" id="ARBA00023315"/>
    </source>
</evidence>
<comment type="catalytic activity">
    <reaction evidence="15 18">
        <text>alpha-D-glucosamine 1-phosphate + acetyl-CoA = N-acetyl-alpha-D-glucosamine 1-phosphate + CoA + H(+)</text>
        <dbReference type="Rhea" id="RHEA:13725"/>
        <dbReference type="ChEBI" id="CHEBI:15378"/>
        <dbReference type="ChEBI" id="CHEBI:57287"/>
        <dbReference type="ChEBI" id="CHEBI:57288"/>
        <dbReference type="ChEBI" id="CHEBI:57776"/>
        <dbReference type="ChEBI" id="CHEBI:58516"/>
        <dbReference type="EC" id="2.3.1.157"/>
    </reaction>
</comment>
<dbReference type="GO" id="GO:0005737">
    <property type="term" value="C:cytoplasm"/>
    <property type="evidence" value="ECO:0007669"/>
    <property type="project" value="UniProtKB-SubCell"/>
</dbReference>
<dbReference type="Proteomes" id="UP000051027">
    <property type="component" value="Unassembled WGS sequence"/>
</dbReference>
<comment type="caution">
    <text evidence="18">Lacks conserved residue(s) required for the propagation of feature annotation.</text>
</comment>
<keyword evidence="6 18" id="KW-0548">Nucleotidyltransferase</keyword>
<keyword evidence="11 18" id="KW-0573">Peptidoglycan synthesis</keyword>
<keyword evidence="9 18" id="KW-0460">Magnesium</keyword>
<comment type="pathway">
    <text evidence="18">Nucleotide-sugar biosynthesis; UDP-N-acetyl-alpha-D-glucosamine biosynthesis; N-acetyl-alpha-D-glucosamine 1-phosphate from alpha-D-glucosamine 6-phosphate (route II): step 2/2.</text>
</comment>
<dbReference type="NCBIfam" id="TIGR01173">
    <property type="entry name" value="glmU"/>
    <property type="match status" value="1"/>
</dbReference>
<evidence type="ECO:0000313" key="20">
    <source>
        <dbReference type="EMBL" id="KRO95487.1"/>
    </source>
</evidence>
<dbReference type="InterPro" id="IPR011004">
    <property type="entry name" value="Trimer_LpxA-like_sf"/>
</dbReference>
<feature type="binding site" evidence="18">
    <location>
        <position position="208"/>
    </location>
    <ligand>
        <name>UDP-N-acetyl-alpha-D-glucosamine</name>
        <dbReference type="ChEBI" id="CHEBI:57705"/>
    </ligand>
</feature>
<dbReference type="InterPro" id="IPR001451">
    <property type="entry name" value="Hexapep"/>
</dbReference>
<feature type="binding site" evidence="18">
    <location>
        <position position="136"/>
    </location>
    <ligand>
        <name>UDP-N-acetyl-alpha-D-glucosamine</name>
        <dbReference type="ChEBI" id="CHEBI:57705"/>
    </ligand>
</feature>
<dbReference type="GO" id="GO:0019134">
    <property type="term" value="F:glucosamine-1-phosphate N-acetyltransferase activity"/>
    <property type="evidence" value="ECO:0007669"/>
    <property type="project" value="UniProtKB-UniRule"/>
</dbReference>
<dbReference type="CDD" id="cd02540">
    <property type="entry name" value="GT2_GlmU_N_bac"/>
    <property type="match status" value="1"/>
</dbReference>
<feature type="region of interest" description="Pyrophosphorylase" evidence="18">
    <location>
        <begin position="1"/>
        <end position="210"/>
    </location>
</feature>
<feature type="binding site" evidence="18">
    <location>
        <position position="121"/>
    </location>
    <ligand>
        <name>UDP-N-acetyl-alpha-D-glucosamine</name>
        <dbReference type="ChEBI" id="CHEBI:57705"/>
    </ligand>
</feature>
<comment type="caution">
    <text evidence="20">The sequence shown here is derived from an EMBL/GenBank/DDBJ whole genome shotgun (WGS) entry which is preliminary data.</text>
</comment>
<dbReference type="GO" id="GO:0071555">
    <property type="term" value="P:cell wall organization"/>
    <property type="evidence" value="ECO:0007669"/>
    <property type="project" value="UniProtKB-KW"/>
</dbReference>
<dbReference type="EC" id="2.7.7.23" evidence="18"/>
<dbReference type="Gene3D" id="3.90.550.10">
    <property type="entry name" value="Spore Coat Polysaccharide Biosynthesis Protein SpsA, Chain A"/>
    <property type="match status" value="1"/>
</dbReference>
<evidence type="ECO:0000259" key="19">
    <source>
        <dbReference type="Pfam" id="PF12804"/>
    </source>
</evidence>
<evidence type="ECO:0000256" key="11">
    <source>
        <dbReference type="ARBA" id="ARBA00022984"/>
    </source>
</evidence>
<accession>A0A0R2U7F3</accession>
<comment type="similarity">
    <text evidence="2 18">In the C-terminal section; belongs to the transferase hexapeptide repeat family.</text>
</comment>
<dbReference type="InterPro" id="IPR025877">
    <property type="entry name" value="MobA-like_NTP_Trfase"/>
</dbReference>
<keyword evidence="4 18" id="KW-0963">Cytoplasm</keyword>
<dbReference type="EMBL" id="LICS01000029">
    <property type="protein sequence ID" value="KRO95487.1"/>
    <property type="molecule type" value="Genomic_DNA"/>
</dbReference>
<dbReference type="Pfam" id="PF14602">
    <property type="entry name" value="Hexapep_2"/>
    <property type="match status" value="1"/>
</dbReference>
<organism evidence="20 21">
    <name type="scientific">SAR86 cluster bacterium BACL1 MAG-120820-bin45</name>
    <dbReference type="NCBI Taxonomy" id="1655612"/>
    <lineage>
        <taxon>Bacteria</taxon>
        <taxon>Pseudomonadati</taxon>
        <taxon>Pseudomonadota</taxon>
        <taxon>Gammaproteobacteria</taxon>
        <taxon>SAR86 cluster</taxon>
    </lineage>
</organism>
<comment type="subcellular location">
    <subcellularLocation>
        <location evidence="1 18">Cytoplasm</location>
    </subcellularLocation>
</comment>
<feature type="binding site" evidence="18">
    <location>
        <position position="332"/>
    </location>
    <ligand>
        <name>UDP-N-acetyl-alpha-D-glucosamine</name>
        <dbReference type="ChEBI" id="CHEBI:57705"/>
    </ligand>
</feature>
<evidence type="ECO:0000256" key="14">
    <source>
        <dbReference type="ARBA" id="ARBA00023316"/>
    </source>
</evidence>
<keyword evidence="10 18" id="KW-0133">Cell shape</keyword>